<gene>
    <name evidence="2" type="ORF">PMAYCL1PPCAC_21372</name>
</gene>
<feature type="non-terminal residue" evidence="2">
    <location>
        <position position="1"/>
    </location>
</feature>
<evidence type="ECO:0000313" key="2">
    <source>
        <dbReference type="EMBL" id="GMR51177.1"/>
    </source>
</evidence>
<organism evidence="2 3">
    <name type="scientific">Pristionchus mayeri</name>
    <dbReference type="NCBI Taxonomy" id="1317129"/>
    <lineage>
        <taxon>Eukaryota</taxon>
        <taxon>Metazoa</taxon>
        <taxon>Ecdysozoa</taxon>
        <taxon>Nematoda</taxon>
        <taxon>Chromadorea</taxon>
        <taxon>Rhabditida</taxon>
        <taxon>Rhabditina</taxon>
        <taxon>Diplogasteromorpha</taxon>
        <taxon>Diplogasteroidea</taxon>
        <taxon>Neodiplogasteridae</taxon>
        <taxon>Pristionchus</taxon>
    </lineage>
</organism>
<dbReference type="EMBL" id="BTRK01000005">
    <property type="protein sequence ID" value="GMR51177.1"/>
    <property type="molecule type" value="Genomic_DNA"/>
</dbReference>
<evidence type="ECO:0000256" key="1">
    <source>
        <dbReference type="SAM" id="MobiDB-lite"/>
    </source>
</evidence>
<proteinExistence type="predicted"/>
<sequence>SYYITVSRMFQPRHYYPRFVDILTFVSLSHTATAPTAIQKSHKYGATGRLPLPNPRDRGKHSRPCNNRSLCVGTAEDAGDPLQLQMSHGRDDAGS</sequence>
<feature type="region of interest" description="Disordered" evidence="1">
    <location>
        <begin position="41"/>
        <end position="95"/>
    </location>
</feature>
<protein>
    <submittedName>
        <fullName evidence="2">Uncharacterized protein</fullName>
    </submittedName>
</protein>
<keyword evidence="3" id="KW-1185">Reference proteome</keyword>
<name>A0AAN5I3X9_9BILA</name>
<accession>A0AAN5I3X9</accession>
<evidence type="ECO:0000313" key="3">
    <source>
        <dbReference type="Proteomes" id="UP001328107"/>
    </source>
</evidence>
<reference evidence="3" key="1">
    <citation type="submission" date="2022-10" db="EMBL/GenBank/DDBJ databases">
        <title>Genome assembly of Pristionchus species.</title>
        <authorList>
            <person name="Yoshida K."/>
            <person name="Sommer R.J."/>
        </authorList>
    </citation>
    <scope>NUCLEOTIDE SEQUENCE [LARGE SCALE GENOMIC DNA]</scope>
    <source>
        <strain evidence="3">RS5460</strain>
    </source>
</reference>
<comment type="caution">
    <text evidence="2">The sequence shown here is derived from an EMBL/GenBank/DDBJ whole genome shotgun (WGS) entry which is preliminary data.</text>
</comment>
<dbReference type="AlphaFoldDB" id="A0AAN5I3X9"/>
<feature type="non-terminal residue" evidence="2">
    <location>
        <position position="95"/>
    </location>
</feature>
<dbReference type="Proteomes" id="UP001328107">
    <property type="component" value="Unassembled WGS sequence"/>
</dbReference>